<dbReference type="eggNOG" id="ENOG5032BU8">
    <property type="taxonomic scope" value="Bacteria"/>
</dbReference>
<protein>
    <submittedName>
        <fullName evidence="1">Uncharacterized protein</fullName>
    </submittedName>
</protein>
<keyword evidence="2" id="KW-1185">Reference proteome</keyword>
<sequence length="669" mass="73280">MSTPLHTILSWYEDGDFPTQEQFAASWSSFYHKDEFIPMDKVDNLNAKLQDKTDKLVYQAHLTNVDAHNTTLAKLDASNLNDINIQAWKIILGVGDLPPNIATVDDPPNNVYGNVWSKQQSDALYMVLTDFVSNGKIMASKIEALGLTELISVTQTSLSAFMANNASYPYEKNDMIAIPDGAGNYSLYIYKGGTKTVSANYIPTGLTNITIAMVQGLQAALDAKLDKPSTAGNYFINRTGTTTGYRLINPASNYLLFWNGSDFTASDVYNNLGKYGVGTTTPSEMLHLNNGRIRSKAVVLDDNTETLNNQITCYNRKLLFTDSTGTKKTVLMKEDLASEFVTIPSQLNDTQKTAWKTEMNGGWTTNTMSVTAVIPPVVEKDTVNLSNNDNVNITLEGANLNLNPANFTVSICTGTSTAGNVTILETINNNKVTLLNANYINFFLNVNNYQGDYKILLFNGVATYLTDIFTISSSVNRVDLTAISWSNKTLNNVASPNMALISNGFKSFPDSNVAPVALSSQIIHKVKTVQPLFNAGDNFYLEIIVSITNYLGANSSFEAVGLSSTNVVNDLSNDLIVLSLYQFDGGSNGKFIDNPTFNYTGTQVFRIIFIKKGNVIIKRTYARLNNADIVYQVQSSISPGLDLYFGGVVTSNDNANKGLSSQIIKAYKF</sequence>
<dbReference type="EMBL" id="JPRH01000003">
    <property type="protein sequence ID" value="KFF13125.1"/>
    <property type="molecule type" value="Genomic_DNA"/>
</dbReference>
<evidence type="ECO:0000313" key="2">
    <source>
        <dbReference type="Proteomes" id="UP000028705"/>
    </source>
</evidence>
<dbReference type="OrthoDB" id="6315383at2"/>
<accession>A0A086A8W1</accession>
<name>A0A086A8W1_9FLAO</name>
<evidence type="ECO:0000313" key="1">
    <source>
        <dbReference type="EMBL" id="KFF13125.1"/>
    </source>
</evidence>
<dbReference type="STRING" id="445961.IW15_10205"/>
<gene>
    <name evidence="1" type="ORF">IW15_10205</name>
</gene>
<reference evidence="1 2" key="1">
    <citation type="submission" date="2014-07" db="EMBL/GenBank/DDBJ databases">
        <title>Genome of Chryseobacterium soli DSM 19298.</title>
        <authorList>
            <person name="Stropko S.J."/>
            <person name="Pipes S.E."/>
            <person name="Newman J."/>
        </authorList>
    </citation>
    <scope>NUCLEOTIDE SEQUENCE [LARGE SCALE GENOMIC DNA]</scope>
    <source>
        <strain evidence="1 2">DSM 19298</strain>
    </source>
</reference>
<dbReference type="Proteomes" id="UP000028705">
    <property type="component" value="Unassembled WGS sequence"/>
</dbReference>
<proteinExistence type="predicted"/>
<dbReference type="RefSeq" id="WP_034710910.1">
    <property type="nucleotide sequence ID" value="NZ_JPRH01000003.1"/>
</dbReference>
<organism evidence="1 2">
    <name type="scientific">Chryseobacterium soli</name>
    <dbReference type="NCBI Taxonomy" id="445961"/>
    <lineage>
        <taxon>Bacteria</taxon>
        <taxon>Pseudomonadati</taxon>
        <taxon>Bacteroidota</taxon>
        <taxon>Flavobacteriia</taxon>
        <taxon>Flavobacteriales</taxon>
        <taxon>Weeksellaceae</taxon>
        <taxon>Chryseobacterium group</taxon>
        <taxon>Chryseobacterium</taxon>
    </lineage>
</organism>
<comment type="caution">
    <text evidence="1">The sequence shown here is derived from an EMBL/GenBank/DDBJ whole genome shotgun (WGS) entry which is preliminary data.</text>
</comment>
<dbReference type="AlphaFoldDB" id="A0A086A8W1"/>